<feature type="region of interest" description="Disordered" evidence="1">
    <location>
        <begin position="1"/>
        <end position="24"/>
    </location>
</feature>
<reference evidence="3" key="1">
    <citation type="journal article" date="2017" name="Nat. Commun.">
        <title>The asparagus genome sheds light on the origin and evolution of a young Y chromosome.</title>
        <authorList>
            <person name="Harkess A."/>
            <person name="Zhou J."/>
            <person name="Xu C."/>
            <person name="Bowers J.E."/>
            <person name="Van der Hulst R."/>
            <person name="Ayyampalayam S."/>
            <person name="Mercati F."/>
            <person name="Riccardi P."/>
            <person name="McKain M.R."/>
            <person name="Kakrana A."/>
            <person name="Tang H."/>
            <person name="Ray J."/>
            <person name="Groenendijk J."/>
            <person name="Arikit S."/>
            <person name="Mathioni S.M."/>
            <person name="Nakano M."/>
            <person name="Shan H."/>
            <person name="Telgmann-Rauber A."/>
            <person name="Kanno A."/>
            <person name="Yue Z."/>
            <person name="Chen H."/>
            <person name="Li W."/>
            <person name="Chen Y."/>
            <person name="Xu X."/>
            <person name="Zhang Y."/>
            <person name="Luo S."/>
            <person name="Chen H."/>
            <person name="Gao J."/>
            <person name="Mao Z."/>
            <person name="Pires J.C."/>
            <person name="Luo M."/>
            <person name="Kudrna D."/>
            <person name="Wing R.A."/>
            <person name="Meyers B.C."/>
            <person name="Yi K."/>
            <person name="Kong H."/>
            <person name="Lavrijsen P."/>
            <person name="Sunseri F."/>
            <person name="Falavigna A."/>
            <person name="Ye Y."/>
            <person name="Leebens-Mack J.H."/>
            <person name="Chen G."/>
        </authorList>
    </citation>
    <scope>NUCLEOTIDE SEQUENCE [LARGE SCALE GENOMIC DNA]</scope>
    <source>
        <strain evidence="3">cv. DH0086</strain>
    </source>
</reference>
<dbReference type="Proteomes" id="UP000243459">
    <property type="component" value="Chromosome 4"/>
</dbReference>
<organism evidence="2 3">
    <name type="scientific">Asparagus officinalis</name>
    <name type="common">Garden asparagus</name>
    <dbReference type="NCBI Taxonomy" id="4686"/>
    <lineage>
        <taxon>Eukaryota</taxon>
        <taxon>Viridiplantae</taxon>
        <taxon>Streptophyta</taxon>
        <taxon>Embryophyta</taxon>
        <taxon>Tracheophyta</taxon>
        <taxon>Spermatophyta</taxon>
        <taxon>Magnoliopsida</taxon>
        <taxon>Liliopsida</taxon>
        <taxon>Asparagales</taxon>
        <taxon>Asparagaceae</taxon>
        <taxon>Asparagoideae</taxon>
        <taxon>Asparagus</taxon>
    </lineage>
</organism>
<protein>
    <submittedName>
        <fullName evidence="2">Uncharacterized protein</fullName>
    </submittedName>
</protein>
<evidence type="ECO:0000313" key="3">
    <source>
        <dbReference type="Proteomes" id="UP000243459"/>
    </source>
</evidence>
<dbReference type="Gramene" id="ONK72616">
    <property type="protein sequence ID" value="ONK72616"/>
    <property type="gene ID" value="A4U43_C04F21260"/>
</dbReference>
<dbReference type="AlphaFoldDB" id="A0A5P1F2M3"/>
<accession>A0A5P1F2M3</accession>
<evidence type="ECO:0000256" key="1">
    <source>
        <dbReference type="SAM" id="MobiDB-lite"/>
    </source>
</evidence>
<dbReference type="EMBL" id="CM007384">
    <property type="protein sequence ID" value="ONK72616.1"/>
    <property type="molecule type" value="Genomic_DNA"/>
</dbReference>
<sequence length="132" mass="14980">MQQSIPGTRGQLSAWSSKTPHSSADKLDTNVIPDWDCADHHCLPETTLGRALDSHSMAMITSRRRLKQCQLMRLLCFIKQLNMPCNLTRALLLSGSSSYSVFRGVSRNIYKVRNCQRVLSFTYDPYAPIAFR</sequence>
<name>A0A5P1F2M3_ASPOF</name>
<proteinExistence type="predicted"/>
<gene>
    <name evidence="2" type="ORF">A4U43_C04F21260</name>
</gene>
<evidence type="ECO:0000313" key="2">
    <source>
        <dbReference type="EMBL" id="ONK72616.1"/>
    </source>
</evidence>
<feature type="compositionally biased region" description="Polar residues" evidence="1">
    <location>
        <begin position="1"/>
        <end position="22"/>
    </location>
</feature>
<keyword evidence="3" id="KW-1185">Reference proteome</keyword>